<dbReference type="InterPro" id="IPR050300">
    <property type="entry name" value="GDXG_lipolytic_enzyme"/>
</dbReference>
<evidence type="ECO:0000256" key="1">
    <source>
        <dbReference type="ARBA" id="ARBA00010515"/>
    </source>
</evidence>
<dbReference type="SUPFAM" id="SSF53474">
    <property type="entry name" value="alpha/beta-Hydrolases"/>
    <property type="match status" value="1"/>
</dbReference>
<dbReference type="PANTHER" id="PTHR48081:SF8">
    <property type="entry name" value="ALPHA_BETA HYDROLASE FOLD-3 DOMAIN-CONTAINING PROTEIN-RELATED"/>
    <property type="match status" value="1"/>
</dbReference>
<protein>
    <recommendedName>
        <fullName evidence="4">Alpha/beta hydrolase fold-3 domain-containing protein</fullName>
    </recommendedName>
</protein>
<evidence type="ECO:0000313" key="6">
    <source>
        <dbReference type="Proteomes" id="UP000654075"/>
    </source>
</evidence>
<accession>A0A813FL40</accession>
<evidence type="ECO:0000256" key="3">
    <source>
        <dbReference type="SAM" id="MobiDB-lite"/>
    </source>
</evidence>
<dbReference type="GO" id="GO:0016787">
    <property type="term" value="F:hydrolase activity"/>
    <property type="evidence" value="ECO:0007669"/>
    <property type="project" value="UniProtKB-KW"/>
</dbReference>
<evidence type="ECO:0000256" key="2">
    <source>
        <dbReference type="ARBA" id="ARBA00022801"/>
    </source>
</evidence>
<dbReference type="InterPro" id="IPR013094">
    <property type="entry name" value="AB_hydrolase_3"/>
</dbReference>
<dbReference type="Pfam" id="PF07859">
    <property type="entry name" value="Abhydrolase_3"/>
    <property type="match status" value="1"/>
</dbReference>
<dbReference type="OrthoDB" id="408631at2759"/>
<organism evidence="5 6">
    <name type="scientific">Polarella glacialis</name>
    <name type="common">Dinoflagellate</name>
    <dbReference type="NCBI Taxonomy" id="89957"/>
    <lineage>
        <taxon>Eukaryota</taxon>
        <taxon>Sar</taxon>
        <taxon>Alveolata</taxon>
        <taxon>Dinophyceae</taxon>
        <taxon>Suessiales</taxon>
        <taxon>Suessiaceae</taxon>
        <taxon>Polarella</taxon>
    </lineage>
</organism>
<dbReference type="Gene3D" id="3.40.50.1820">
    <property type="entry name" value="alpha/beta hydrolase"/>
    <property type="match status" value="1"/>
</dbReference>
<dbReference type="EMBL" id="CAJNNV010025524">
    <property type="protein sequence ID" value="CAE8614889.1"/>
    <property type="molecule type" value="Genomic_DNA"/>
</dbReference>
<dbReference type="InterPro" id="IPR029058">
    <property type="entry name" value="AB_hydrolase_fold"/>
</dbReference>
<feature type="compositionally biased region" description="Basic and acidic residues" evidence="3">
    <location>
        <begin position="1"/>
        <end position="16"/>
    </location>
</feature>
<keyword evidence="2" id="KW-0378">Hydrolase</keyword>
<dbReference type="OMA" id="QFESCIN"/>
<reference evidence="5" key="1">
    <citation type="submission" date="2021-02" db="EMBL/GenBank/DDBJ databases">
        <authorList>
            <person name="Dougan E. K."/>
            <person name="Rhodes N."/>
            <person name="Thang M."/>
            <person name="Chan C."/>
        </authorList>
    </citation>
    <scope>NUCLEOTIDE SEQUENCE</scope>
</reference>
<comment type="caution">
    <text evidence="5">The sequence shown here is derived from an EMBL/GenBank/DDBJ whole genome shotgun (WGS) entry which is preliminary data.</text>
</comment>
<proteinExistence type="inferred from homology"/>
<dbReference type="PANTHER" id="PTHR48081">
    <property type="entry name" value="AB HYDROLASE SUPERFAMILY PROTEIN C4A8.06C"/>
    <property type="match status" value="1"/>
</dbReference>
<name>A0A813FL40_POLGL</name>
<feature type="domain" description="Alpha/beta hydrolase fold-3" evidence="4">
    <location>
        <begin position="195"/>
        <end position="399"/>
    </location>
</feature>
<feature type="region of interest" description="Disordered" evidence="3">
    <location>
        <begin position="1"/>
        <end position="31"/>
    </location>
</feature>
<gene>
    <name evidence="5" type="ORF">PGLA1383_LOCUS32609</name>
</gene>
<dbReference type="PROSITE" id="PS01173">
    <property type="entry name" value="LIPASE_GDXG_HIS"/>
    <property type="match status" value="1"/>
</dbReference>
<keyword evidence="6" id="KW-1185">Reference proteome</keyword>
<comment type="similarity">
    <text evidence="1">Belongs to the 'GDXG' lipolytic enzyme family.</text>
</comment>
<dbReference type="Proteomes" id="UP000654075">
    <property type="component" value="Unassembled WGS sequence"/>
</dbReference>
<dbReference type="InterPro" id="IPR002168">
    <property type="entry name" value="Lipase_GDXG_HIS_AS"/>
</dbReference>
<dbReference type="AlphaFoldDB" id="A0A813FL40"/>
<evidence type="ECO:0000313" key="5">
    <source>
        <dbReference type="EMBL" id="CAE8614889.1"/>
    </source>
</evidence>
<sequence length="444" mass="47797">MATPDLRNDAVHERKLSTSSMPPAACATAQQSPSTVSMWSIRAVPAQADSRMMGPANIGQSMWNTVTLPLRAVGSVAKVPLRTALQGCKRPSWNTQFESCINLLRSVAKNAPRHLPSLRRMTDVAIPSLLLPRGVLRATETVTDGTQSVQVEWIWPAALTPQLSAHWPSPFSTKVTADFKSSLEFSGMLCRGPVVLYLHGGAFCLCSPGTHRFLLAHLALELNAPICCPIYRRPPDVLHSVALADCGTGYGSLLQRGIDPGQICFMGDSAGGGLVLSLMCSLRDCGQPLPATAVLISPWVDLSEFEAAMPTSSLVVNSYYDYLPLDLVQSFAHWTVGGGDPRDPSISPLFADLSELPPTLVMGGGCEILCDQIKALGDLMHKSHPGSRTVIYEDMVHAFPIFLFCHQTAFRSLKDISAHVVVHCTADVKAVSPSPSSKEPAVLY</sequence>
<evidence type="ECO:0000259" key="4">
    <source>
        <dbReference type="Pfam" id="PF07859"/>
    </source>
</evidence>